<dbReference type="SUPFAM" id="SSF82549">
    <property type="entry name" value="DAK1/DegV-like"/>
    <property type="match status" value="1"/>
</dbReference>
<name>A0A6J5YZV4_9ZZZZ</name>
<dbReference type="InterPro" id="IPR004006">
    <property type="entry name" value="DhaK_dom"/>
</dbReference>
<gene>
    <name evidence="2" type="ORF">UFOPK3820_00358</name>
</gene>
<proteinExistence type="predicted"/>
<evidence type="ECO:0000259" key="1">
    <source>
        <dbReference type="PROSITE" id="PS51481"/>
    </source>
</evidence>
<dbReference type="GO" id="GO:0005829">
    <property type="term" value="C:cytosol"/>
    <property type="evidence" value="ECO:0007669"/>
    <property type="project" value="TreeGrafter"/>
</dbReference>
<protein>
    <submittedName>
        <fullName evidence="2">Unannotated protein</fullName>
    </submittedName>
</protein>
<dbReference type="Gene3D" id="3.30.1180.20">
    <property type="entry name" value="Dihydroxyacetone kinase, domain 2"/>
    <property type="match status" value="1"/>
</dbReference>
<dbReference type="PANTHER" id="PTHR28629:SF4">
    <property type="entry name" value="TRIOKINASE_FMN CYCLASE"/>
    <property type="match status" value="1"/>
</dbReference>
<feature type="domain" description="DhaK" evidence="1">
    <location>
        <begin position="7"/>
        <end position="330"/>
    </location>
</feature>
<dbReference type="FunFam" id="3.40.50.10440:FF:000001">
    <property type="entry name" value="Dihydroxyacetone kinase, DhaK subunit"/>
    <property type="match status" value="1"/>
</dbReference>
<dbReference type="PANTHER" id="PTHR28629">
    <property type="entry name" value="TRIOKINASE/FMN CYCLASE"/>
    <property type="match status" value="1"/>
</dbReference>
<dbReference type="InterPro" id="IPR050861">
    <property type="entry name" value="Dihydroxyacetone_Kinase"/>
</dbReference>
<reference evidence="2" key="1">
    <citation type="submission" date="2020-05" db="EMBL/GenBank/DDBJ databases">
        <authorList>
            <person name="Chiriac C."/>
            <person name="Salcher M."/>
            <person name="Ghai R."/>
            <person name="Kavagutti S V."/>
        </authorList>
    </citation>
    <scope>NUCLEOTIDE SEQUENCE</scope>
</reference>
<dbReference type="GO" id="GO:0019563">
    <property type="term" value="P:glycerol catabolic process"/>
    <property type="evidence" value="ECO:0007669"/>
    <property type="project" value="TreeGrafter"/>
</dbReference>
<dbReference type="Pfam" id="PF02733">
    <property type="entry name" value="Dak1"/>
    <property type="match status" value="1"/>
</dbReference>
<dbReference type="PROSITE" id="PS51481">
    <property type="entry name" value="DHAK"/>
    <property type="match status" value="1"/>
</dbReference>
<accession>A0A6J5YZV4</accession>
<dbReference type="GO" id="GO:0004371">
    <property type="term" value="F:glycerone kinase activity"/>
    <property type="evidence" value="ECO:0007669"/>
    <property type="project" value="InterPro"/>
</dbReference>
<evidence type="ECO:0000313" key="2">
    <source>
        <dbReference type="EMBL" id="CAB4333143.1"/>
    </source>
</evidence>
<dbReference type="AlphaFoldDB" id="A0A6J5YZV4"/>
<organism evidence="2">
    <name type="scientific">freshwater metagenome</name>
    <dbReference type="NCBI Taxonomy" id="449393"/>
    <lineage>
        <taxon>unclassified sequences</taxon>
        <taxon>metagenomes</taxon>
        <taxon>ecological metagenomes</taxon>
    </lineage>
</organism>
<dbReference type="EMBL" id="CAESAB010000008">
    <property type="protein sequence ID" value="CAB4333143.1"/>
    <property type="molecule type" value="Genomic_DNA"/>
</dbReference>
<dbReference type="Gene3D" id="3.40.50.10440">
    <property type="entry name" value="Dihydroxyacetone kinase, domain 1"/>
    <property type="match status" value="1"/>
</dbReference>
<sequence length="332" mass="35412">MKKIMNSPESVVTGYLRGLAAAHPEVIEFNSEARIVQRKMLPTQPKVGLISGGGSGCEPMHSGYVGFGGLDAACPGEIFTSPVPAQIMAATERADSGKGVLYIIKNFGGEVMNFGLSAEIMKRKGIEISKVLVNDDCSFPISQFDRRRGLGGTILVEKIAGAAAERGDDLAQVTSIAKKVVANSRSFGVAFNSCTTPKLGHPNFEMPEDEFDIGVGIGGDRGHSRSKMVSADKIAEILIEQPALELELAIGKKIILLLSGLGSTPPIELYTLSGLIQEKLESIETKVVRSLVGNFITSLDSFGVIATFLVADEELLELYDSPVDTPALRWGK</sequence>